<dbReference type="EMBL" id="JXTC01000453">
    <property type="protein sequence ID" value="PON52783.1"/>
    <property type="molecule type" value="Genomic_DNA"/>
</dbReference>
<sequence length="31" mass="3551">MVKMICTEQVQEDDKIMMMLAIAQGVILVLR</sequence>
<accession>A0A2P5BVG4</accession>
<dbReference type="InParanoid" id="A0A2P5BVG4"/>
<name>A0A2P5BVG4_TREOI</name>
<comment type="caution">
    <text evidence="1">The sequence shown here is derived from an EMBL/GenBank/DDBJ whole genome shotgun (WGS) entry which is preliminary data.</text>
</comment>
<dbReference type="AlphaFoldDB" id="A0A2P5BVG4"/>
<dbReference type="Proteomes" id="UP000237000">
    <property type="component" value="Unassembled WGS sequence"/>
</dbReference>
<organism evidence="1 2">
    <name type="scientific">Trema orientale</name>
    <name type="common">Charcoal tree</name>
    <name type="synonym">Celtis orientalis</name>
    <dbReference type="NCBI Taxonomy" id="63057"/>
    <lineage>
        <taxon>Eukaryota</taxon>
        <taxon>Viridiplantae</taxon>
        <taxon>Streptophyta</taxon>
        <taxon>Embryophyta</taxon>
        <taxon>Tracheophyta</taxon>
        <taxon>Spermatophyta</taxon>
        <taxon>Magnoliopsida</taxon>
        <taxon>eudicotyledons</taxon>
        <taxon>Gunneridae</taxon>
        <taxon>Pentapetalae</taxon>
        <taxon>rosids</taxon>
        <taxon>fabids</taxon>
        <taxon>Rosales</taxon>
        <taxon>Cannabaceae</taxon>
        <taxon>Trema</taxon>
    </lineage>
</organism>
<gene>
    <name evidence="1" type="ORF">TorRG33x02_307410</name>
</gene>
<evidence type="ECO:0000313" key="2">
    <source>
        <dbReference type="Proteomes" id="UP000237000"/>
    </source>
</evidence>
<keyword evidence="2" id="KW-1185">Reference proteome</keyword>
<protein>
    <submittedName>
        <fullName evidence="1">Uncharacterized protein</fullName>
    </submittedName>
</protein>
<evidence type="ECO:0000313" key="1">
    <source>
        <dbReference type="EMBL" id="PON52783.1"/>
    </source>
</evidence>
<reference evidence="2" key="1">
    <citation type="submission" date="2016-06" db="EMBL/GenBank/DDBJ databases">
        <title>Parallel loss of symbiosis genes in relatives of nitrogen-fixing non-legume Parasponia.</title>
        <authorList>
            <person name="Van Velzen R."/>
            <person name="Holmer R."/>
            <person name="Bu F."/>
            <person name="Rutten L."/>
            <person name="Van Zeijl A."/>
            <person name="Liu W."/>
            <person name="Santuari L."/>
            <person name="Cao Q."/>
            <person name="Sharma T."/>
            <person name="Shen D."/>
            <person name="Roswanjaya Y."/>
            <person name="Wardhani T."/>
            <person name="Kalhor M.S."/>
            <person name="Jansen J."/>
            <person name="Van den Hoogen J."/>
            <person name="Gungor B."/>
            <person name="Hartog M."/>
            <person name="Hontelez J."/>
            <person name="Verver J."/>
            <person name="Yang W.-C."/>
            <person name="Schijlen E."/>
            <person name="Repin R."/>
            <person name="Schilthuizen M."/>
            <person name="Schranz E."/>
            <person name="Heidstra R."/>
            <person name="Miyata K."/>
            <person name="Fedorova E."/>
            <person name="Kohlen W."/>
            <person name="Bisseling T."/>
            <person name="Smit S."/>
            <person name="Geurts R."/>
        </authorList>
    </citation>
    <scope>NUCLEOTIDE SEQUENCE [LARGE SCALE GENOMIC DNA]</scope>
    <source>
        <strain evidence="2">cv. RG33-2</strain>
    </source>
</reference>
<proteinExistence type="predicted"/>